<evidence type="ECO:0000313" key="1">
    <source>
        <dbReference type="EMBL" id="ARU00882.1"/>
    </source>
</evidence>
<dbReference type="EMBL" id="CP021431">
    <property type="protein sequence ID" value="ARU00882.1"/>
    <property type="molecule type" value="Genomic_DNA"/>
</dbReference>
<keyword evidence="2" id="KW-1185">Reference proteome</keyword>
<proteinExistence type="predicted"/>
<reference evidence="1 2" key="1">
    <citation type="submission" date="2017-05" db="EMBL/GenBank/DDBJ databases">
        <title>Genome Sequence of Loktanella vestfoldensis Strain SMR4r Isolated from a Culture of the Diatom Skeletonema marinoi.</title>
        <authorList>
            <person name="Topel M."/>
            <person name="Pinder M.I.M."/>
            <person name="Johansson O.N."/>
            <person name="Kourtchenko O."/>
            <person name="Godhe A."/>
            <person name="Clarke A.K."/>
        </authorList>
    </citation>
    <scope>NUCLEOTIDE SEQUENCE [LARGE SCALE GENOMIC DNA]</scope>
    <source>
        <strain evidence="1 2">SMR4r</strain>
    </source>
</reference>
<gene>
    <name evidence="1" type="ORF">LOKVESSMR4R_01566</name>
</gene>
<evidence type="ECO:0000313" key="2">
    <source>
        <dbReference type="Proteomes" id="UP000195273"/>
    </source>
</evidence>
<dbReference type="Proteomes" id="UP000195273">
    <property type="component" value="Chromosome"/>
</dbReference>
<accession>A0A1Y0EBZ1</accession>
<dbReference type="AlphaFoldDB" id="A0A1Y0EBZ1"/>
<protein>
    <submittedName>
        <fullName evidence="1">Uncharacterized protein</fullName>
    </submittedName>
</protein>
<organism evidence="1 2">
    <name type="scientific">Yoonia vestfoldensis</name>
    <dbReference type="NCBI Taxonomy" id="245188"/>
    <lineage>
        <taxon>Bacteria</taxon>
        <taxon>Pseudomonadati</taxon>
        <taxon>Pseudomonadota</taxon>
        <taxon>Alphaproteobacteria</taxon>
        <taxon>Rhodobacterales</taxon>
        <taxon>Paracoccaceae</taxon>
        <taxon>Yoonia</taxon>
    </lineage>
</organism>
<dbReference type="KEGG" id="lvs:LOKVESSMR4R_01566"/>
<name>A0A1Y0EBZ1_9RHOB</name>
<sequence length="37" mass="4258">MQLASSPAFAPNMKQLKCTLIRPLYEALLCQMRFMLV</sequence>